<evidence type="ECO:0000313" key="1">
    <source>
        <dbReference type="EMBL" id="TRM55343.1"/>
    </source>
</evidence>
<gene>
    <name evidence="1" type="ORF">BD626DRAFT_578246</name>
</gene>
<sequence length="210" mass="23916">MSCLSTLELFDFELVCKDSRERVLSYRRRAYNLELGLTKFVPSSHITAFRNLQNATGLVISGSFALQFLERSHFTASDLDLYVDHFNAIFVADFLASLGYVYRPRTLQQPHFEKDILEYTPKMDRTASEGYTDTALTGAYDFVLTADSTTIIQLMTAATNPVDVILSFHSSIVMNIITHSYAHALYPMETFQRRRALFFKTETDPKSFSG</sequence>
<dbReference type="OrthoDB" id="3041043at2759"/>
<keyword evidence="2" id="KW-1185">Reference proteome</keyword>
<dbReference type="EMBL" id="VDMD01000169">
    <property type="protein sequence ID" value="TRM55343.1"/>
    <property type="molecule type" value="Genomic_DNA"/>
</dbReference>
<protein>
    <submittedName>
        <fullName evidence="1">Uncharacterized protein</fullName>
    </submittedName>
</protein>
<dbReference type="Proteomes" id="UP000320762">
    <property type="component" value="Unassembled WGS sequence"/>
</dbReference>
<name>A0A550BS25_9AGAR</name>
<comment type="caution">
    <text evidence="1">The sequence shown here is derived from an EMBL/GenBank/DDBJ whole genome shotgun (WGS) entry which is preliminary data.</text>
</comment>
<evidence type="ECO:0000313" key="2">
    <source>
        <dbReference type="Proteomes" id="UP000320762"/>
    </source>
</evidence>
<proteinExistence type="predicted"/>
<accession>A0A550BS25</accession>
<dbReference type="AlphaFoldDB" id="A0A550BS25"/>
<organism evidence="1 2">
    <name type="scientific">Schizophyllum amplum</name>
    <dbReference type="NCBI Taxonomy" id="97359"/>
    <lineage>
        <taxon>Eukaryota</taxon>
        <taxon>Fungi</taxon>
        <taxon>Dikarya</taxon>
        <taxon>Basidiomycota</taxon>
        <taxon>Agaricomycotina</taxon>
        <taxon>Agaricomycetes</taxon>
        <taxon>Agaricomycetidae</taxon>
        <taxon>Agaricales</taxon>
        <taxon>Schizophyllaceae</taxon>
        <taxon>Schizophyllum</taxon>
    </lineage>
</organism>
<reference evidence="1 2" key="1">
    <citation type="journal article" date="2019" name="New Phytol.">
        <title>Comparative genomics reveals unique wood-decay strategies and fruiting body development in the Schizophyllaceae.</title>
        <authorList>
            <person name="Almasi E."/>
            <person name="Sahu N."/>
            <person name="Krizsan K."/>
            <person name="Balint B."/>
            <person name="Kovacs G.M."/>
            <person name="Kiss B."/>
            <person name="Cseklye J."/>
            <person name="Drula E."/>
            <person name="Henrissat B."/>
            <person name="Nagy I."/>
            <person name="Chovatia M."/>
            <person name="Adam C."/>
            <person name="LaButti K."/>
            <person name="Lipzen A."/>
            <person name="Riley R."/>
            <person name="Grigoriev I.V."/>
            <person name="Nagy L.G."/>
        </authorList>
    </citation>
    <scope>NUCLEOTIDE SEQUENCE [LARGE SCALE GENOMIC DNA]</scope>
    <source>
        <strain evidence="1 2">NL-1724</strain>
    </source>
</reference>